<evidence type="ECO:0000313" key="6">
    <source>
        <dbReference type="Proteomes" id="UP001185092"/>
    </source>
</evidence>
<dbReference type="Proteomes" id="UP001185092">
    <property type="component" value="Unassembled WGS sequence"/>
</dbReference>
<dbReference type="PANTHER" id="PTHR42781:SF4">
    <property type="entry name" value="SPERMIDINE_PUTRESCINE IMPORT ATP-BINDING PROTEIN POTA"/>
    <property type="match status" value="1"/>
</dbReference>
<name>A0AAE4BSA8_9BACT</name>
<keyword evidence="3 5" id="KW-0067">ATP-binding</keyword>
<proteinExistence type="predicted"/>
<dbReference type="Gene3D" id="3.40.50.300">
    <property type="entry name" value="P-loop containing nucleotide triphosphate hydrolases"/>
    <property type="match status" value="1"/>
</dbReference>
<evidence type="ECO:0000256" key="1">
    <source>
        <dbReference type="ARBA" id="ARBA00022448"/>
    </source>
</evidence>
<dbReference type="RefSeq" id="WP_309938171.1">
    <property type="nucleotide sequence ID" value="NZ_AP025305.1"/>
</dbReference>
<gene>
    <name evidence="5" type="ORF">HNQ88_001700</name>
</gene>
<dbReference type="GO" id="GO:0005524">
    <property type="term" value="F:ATP binding"/>
    <property type="evidence" value="ECO:0007669"/>
    <property type="project" value="UniProtKB-KW"/>
</dbReference>
<dbReference type="AlphaFoldDB" id="A0AAE4BSA8"/>
<organism evidence="5 6">
    <name type="scientific">Aureibacter tunicatorum</name>
    <dbReference type="NCBI Taxonomy" id="866807"/>
    <lineage>
        <taxon>Bacteria</taxon>
        <taxon>Pseudomonadati</taxon>
        <taxon>Bacteroidota</taxon>
        <taxon>Cytophagia</taxon>
        <taxon>Cytophagales</taxon>
        <taxon>Persicobacteraceae</taxon>
        <taxon>Aureibacter</taxon>
    </lineage>
</organism>
<dbReference type="SUPFAM" id="SSF52540">
    <property type="entry name" value="P-loop containing nucleoside triphosphate hydrolases"/>
    <property type="match status" value="1"/>
</dbReference>
<dbReference type="InterPro" id="IPR003439">
    <property type="entry name" value="ABC_transporter-like_ATP-bd"/>
</dbReference>
<dbReference type="EMBL" id="JAVDQD010000002">
    <property type="protein sequence ID" value="MDR6238663.1"/>
    <property type="molecule type" value="Genomic_DNA"/>
</dbReference>
<accession>A0AAE4BSA8</accession>
<dbReference type="Pfam" id="PF00005">
    <property type="entry name" value="ABC_tran"/>
    <property type="match status" value="1"/>
</dbReference>
<sequence>MKVKVEKALRNGDFLLNADVDIPEGEIVGLYGASGAGKTSFLRIVSGLSKPDKGGISFNDQVWNDSQSGQFISVQNRAIGYLFQDYALFPHMTVYNNISYGLERGESDIHLNEMLDIMDLDHLKSSYPDKLSGGQKQRVALARAMVRKPKLLLLDEPFSALDSGMRSKMQDYVLMLHKKLAFTAIMVSHEKNELLKMSSRLFVVDNGKVEDKGSPSEYFFPYSTQKELKAWATVINCKAYEDYFIVELELSGQKIEMKEMQSYKQGELVSVSFDTKHASILDQKKRNSLQ</sequence>
<reference evidence="5" key="1">
    <citation type="submission" date="2023-07" db="EMBL/GenBank/DDBJ databases">
        <title>Genomic Encyclopedia of Type Strains, Phase IV (KMG-IV): sequencing the most valuable type-strain genomes for metagenomic binning, comparative biology and taxonomic classification.</title>
        <authorList>
            <person name="Goeker M."/>
        </authorList>
    </citation>
    <scope>NUCLEOTIDE SEQUENCE</scope>
    <source>
        <strain evidence="5">DSM 26174</strain>
    </source>
</reference>
<dbReference type="GO" id="GO:0016887">
    <property type="term" value="F:ATP hydrolysis activity"/>
    <property type="evidence" value="ECO:0007669"/>
    <property type="project" value="InterPro"/>
</dbReference>
<dbReference type="InterPro" id="IPR050093">
    <property type="entry name" value="ABC_SmlMolc_Importer"/>
</dbReference>
<dbReference type="SMART" id="SM00382">
    <property type="entry name" value="AAA"/>
    <property type="match status" value="1"/>
</dbReference>
<dbReference type="PROSITE" id="PS00211">
    <property type="entry name" value="ABC_TRANSPORTER_1"/>
    <property type="match status" value="1"/>
</dbReference>
<dbReference type="InterPro" id="IPR017871">
    <property type="entry name" value="ABC_transporter-like_CS"/>
</dbReference>
<keyword evidence="1" id="KW-0813">Transport</keyword>
<evidence type="ECO:0000259" key="4">
    <source>
        <dbReference type="PROSITE" id="PS50893"/>
    </source>
</evidence>
<keyword evidence="6" id="KW-1185">Reference proteome</keyword>
<comment type="caution">
    <text evidence="5">The sequence shown here is derived from an EMBL/GenBank/DDBJ whole genome shotgun (WGS) entry which is preliminary data.</text>
</comment>
<evidence type="ECO:0000256" key="3">
    <source>
        <dbReference type="ARBA" id="ARBA00022840"/>
    </source>
</evidence>
<dbReference type="InterPro" id="IPR027417">
    <property type="entry name" value="P-loop_NTPase"/>
</dbReference>
<dbReference type="PROSITE" id="PS50893">
    <property type="entry name" value="ABC_TRANSPORTER_2"/>
    <property type="match status" value="1"/>
</dbReference>
<dbReference type="InterPro" id="IPR003593">
    <property type="entry name" value="AAA+_ATPase"/>
</dbReference>
<keyword evidence="2" id="KW-0547">Nucleotide-binding</keyword>
<evidence type="ECO:0000256" key="2">
    <source>
        <dbReference type="ARBA" id="ARBA00022741"/>
    </source>
</evidence>
<feature type="domain" description="ABC transporter" evidence="4">
    <location>
        <begin position="3"/>
        <end position="231"/>
    </location>
</feature>
<dbReference type="PANTHER" id="PTHR42781">
    <property type="entry name" value="SPERMIDINE/PUTRESCINE IMPORT ATP-BINDING PROTEIN POTA"/>
    <property type="match status" value="1"/>
</dbReference>
<protein>
    <submittedName>
        <fullName evidence="5">Molybdate transport system ATP-binding protein</fullName>
    </submittedName>
</protein>
<evidence type="ECO:0000313" key="5">
    <source>
        <dbReference type="EMBL" id="MDR6238663.1"/>
    </source>
</evidence>